<sequence length="95" mass="11011">MEEVEMAEHKVTESCSSNTREPSICIKKAEEEEVESLEKKLPDLFGYYKEFMAEKVEINLSSQWSGSGDDLFEDLVSFMLTTFRSRSWLTRSTID</sequence>
<accession>A0A0S3T8Z3</accession>
<dbReference type="Proteomes" id="UP000291084">
    <property type="component" value="Chromosome 11"/>
</dbReference>
<reference evidence="1 2" key="1">
    <citation type="journal article" date="2015" name="Sci. Rep.">
        <title>The power of single molecule real-time sequencing technology in the de novo assembly of a eukaryotic genome.</title>
        <authorList>
            <person name="Sakai H."/>
            <person name="Naito K."/>
            <person name="Ogiso-Tanaka E."/>
            <person name="Takahashi Y."/>
            <person name="Iseki K."/>
            <person name="Muto C."/>
            <person name="Satou K."/>
            <person name="Teruya K."/>
            <person name="Shiroma A."/>
            <person name="Shimoji M."/>
            <person name="Hirano T."/>
            <person name="Itoh T."/>
            <person name="Kaga A."/>
            <person name="Tomooka N."/>
        </authorList>
    </citation>
    <scope>NUCLEOTIDE SEQUENCE [LARGE SCALE GENOMIC DNA]</scope>
    <source>
        <strain evidence="2">cv. Shumari</strain>
    </source>
</reference>
<proteinExistence type="predicted"/>
<organism evidence="1 2">
    <name type="scientific">Vigna angularis var. angularis</name>
    <dbReference type="NCBI Taxonomy" id="157739"/>
    <lineage>
        <taxon>Eukaryota</taxon>
        <taxon>Viridiplantae</taxon>
        <taxon>Streptophyta</taxon>
        <taxon>Embryophyta</taxon>
        <taxon>Tracheophyta</taxon>
        <taxon>Spermatophyta</taxon>
        <taxon>Magnoliopsida</taxon>
        <taxon>eudicotyledons</taxon>
        <taxon>Gunneridae</taxon>
        <taxon>Pentapetalae</taxon>
        <taxon>rosids</taxon>
        <taxon>fabids</taxon>
        <taxon>Fabales</taxon>
        <taxon>Fabaceae</taxon>
        <taxon>Papilionoideae</taxon>
        <taxon>50 kb inversion clade</taxon>
        <taxon>NPAAA clade</taxon>
        <taxon>indigoferoid/millettioid clade</taxon>
        <taxon>Phaseoleae</taxon>
        <taxon>Vigna</taxon>
    </lineage>
</organism>
<dbReference type="EMBL" id="AP015044">
    <property type="protein sequence ID" value="BAU01468.1"/>
    <property type="molecule type" value="Genomic_DNA"/>
</dbReference>
<dbReference type="AlphaFoldDB" id="A0A0S3T8Z3"/>
<gene>
    <name evidence="1" type="primary">Vigan.11G070800</name>
    <name evidence="1" type="ORF">VIGAN_11070800</name>
</gene>
<keyword evidence="2" id="KW-1185">Reference proteome</keyword>
<evidence type="ECO:0000313" key="1">
    <source>
        <dbReference type="EMBL" id="BAU01468.1"/>
    </source>
</evidence>
<evidence type="ECO:0000313" key="2">
    <source>
        <dbReference type="Proteomes" id="UP000291084"/>
    </source>
</evidence>
<protein>
    <submittedName>
        <fullName evidence="1">Uncharacterized protein</fullName>
    </submittedName>
</protein>
<name>A0A0S3T8Z3_PHAAN</name>